<comment type="caution">
    <text evidence="2">The sequence shown here is derived from an EMBL/GenBank/DDBJ whole genome shotgun (WGS) entry which is preliminary data.</text>
</comment>
<dbReference type="EMBL" id="BKCJ010005906">
    <property type="protein sequence ID" value="GEU69276.1"/>
    <property type="molecule type" value="Genomic_DNA"/>
</dbReference>
<protein>
    <submittedName>
        <fullName evidence="2">Retrovirus-related Pol polyprotein from transposon TNT 1-94</fullName>
    </submittedName>
</protein>
<gene>
    <name evidence="2" type="ORF">Tci_041254</name>
</gene>
<accession>A0A6L2M5L1</accession>
<proteinExistence type="predicted"/>
<feature type="region of interest" description="Disordered" evidence="1">
    <location>
        <begin position="529"/>
        <end position="574"/>
    </location>
</feature>
<feature type="compositionally biased region" description="Basic and acidic residues" evidence="1">
    <location>
        <begin position="544"/>
        <end position="558"/>
    </location>
</feature>
<feature type="region of interest" description="Disordered" evidence="1">
    <location>
        <begin position="285"/>
        <end position="305"/>
    </location>
</feature>
<dbReference type="AlphaFoldDB" id="A0A6L2M5L1"/>
<feature type="region of interest" description="Disordered" evidence="1">
    <location>
        <begin position="446"/>
        <end position="467"/>
    </location>
</feature>
<evidence type="ECO:0000313" key="2">
    <source>
        <dbReference type="EMBL" id="GEU69276.1"/>
    </source>
</evidence>
<feature type="compositionally biased region" description="Basic and acidic residues" evidence="1">
    <location>
        <begin position="167"/>
        <end position="177"/>
    </location>
</feature>
<feature type="compositionally biased region" description="Basic and acidic residues" evidence="1">
    <location>
        <begin position="285"/>
        <end position="295"/>
    </location>
</feature>
<organism evidence="2">
    <name type="scientific">Tanacetum cinerariifolium</name>
    <name type="common">Dalmatian daisy</name>
    <name type="synonym">Chrysanthemum cinerariifolium</name>
    <dbReference type="NCBI Taxonomy" id="118510"/>
    <lineage>
        <taxon>Eukaryota</taxon>
        <taxon>Viridiplantae</taxon>
        <taxon>Streptophyta</taxon>
        <taxon>Embryophyta</taxon>
        <taxon>Tracheophyta</taxon>
        <taxon>Spermatophyta</taxon>
        <taxon>Magnoliopsida</taxon>
        <taxon>eudicotyledons</taxon>
        <taxon>Gunneridae</taxon>
        <taxon>Pentapetalae</taxon>
        <taxon>asterids</taxon>
        <taxon>campanulids</taxon>
        <taxon>Asterales</taxon>
        <taxon>Asteraceae</taxon>
        <taxon>Asteroideae</taxon>
        <taxon>Anthemideae</taxon>
        <taxon>Anthemidinae</taxon>
        <taxon>Tanacetum</taxon>
    </lineage>
</organism>
<feature type="region of interest" description="Disordered" evidence="1">
    <location>
        <begin position="160"/>
        <end position="208"/>
    </location>
</feature>
<sequence length="675" mass="75964">METISNVQPSPTIPTSAEVIPQTLVPQDRWSREKHIKLVNIIGEPLAGIITRSRIKDSDVASASKYLYVNFLSEMEPRKLIKALEEEGWIISMQEELNYLHGFYGVSDGCEECIIEWENFKGGDKASSQSMVDTKPLAEPSFTRLVVELAKLFEDPEQSLIPPSKEVNVDDTHDKSLSRASVQPITQPKAPTDLKTNNKRIPSSSKPKSPYKVRVILLKKQVAETQHAKVTVAIADTTKSLVASKLVEEQKHQLLTAEAEKEEVKDDGFKAMEEVTFEQIMDEVDSKTQDVKEGDASESFSGLRSMPDDNLASISGFESQDSTDHVSEEDIEALHAFADKPTLLDPFGHLHAELGILNTKIDQLESKISKKVSEDMKSSVPVIVVDTLKEQLPGLLSDALKDTLPKLVKDFIKSYVSKSISEELPQVEAQQKSLKRLMLMGRCRRKNNLESPAKEKDAQHPDQTNREQDLGTTTIAIVQGEQPSAQVVPNEGQSPFVNEEKSLSIMPKPPNVTEASKMTLDQFTKHLSKTTSSIFSPTPPREPTPPRDSTKRKEEKKLGLPPPPALATFGMTEEEKKRKRTEILKEVFVTENITFDWMQRNLIPPPRVVLIEGLFINEPKSGIFFMNRNTNIAFQREKIVDEMFRKMIYVIEARSDCTKARETVEKNLDFIWARM</sequence>
<reference evidence="2" key="1">
    <citation type="journal article" date="2019" name="Sci. Rep.">
        <title>Draft genome of Tanacetum cinerariifolium, the natural source of mosquito coil.</title>
        <authorList>
            <person name="Yamashiro T."/>
            <person name="Shiraishi A."/>
            <person name="Satake H."/>
            <person name="Nakayama K."/>
        </authorList>
    </citation>
    <scope>NUCLEOTIDE SEQUENCE</scope>
</reference>
<name>A0A6L2M5L1_TANCI</name>
<evidence type="ECO:0000256" key="1">
    <source>
        <dbReference type="SAM" id="MobiDB-lite"/>
    </source>
</evidence>
<feature type="compositionally biased region" description="Basic and acidic residues" evidence="1">
    <location>
        <begin position="452"/>
        <end position="467"/>
    </location>
</feature>